<evidence type="ECO:0000256" key="1">
    <source>
        <dbReference type="ARBA" id="ARBA00004651"/>
    </source>
</evidence>
<dbReference type="PROSITE" id="PS01023">
    <property type="entry name" value="PTR2_2"/>
    <property type="match status" value="1"/>
</dbReference>
<feature type="transmembrane region" description="Helical" evidence="9">
    <location>
        <begin position="327"/>
        <end position="350"/>
    </location>
</feature>
<evidence type="ECO:0000256" key="9">
    <source>
        <dbReference type="SAM" id="Phobius"/>
    </source>
</evidence>
<dbReference type="SUPFAM" id="SSF103473">
    <property type="entry name" value="MFS general substrate transporter"/>
    <property type="match status" value="1"/>
</dbReference>
<reference evidence="11 12" key="1">
    <citation type="submission" date="2020-08" db="EMBL/GenBank/DDBJ databases">
        <title>Winogradskyella ouciana sp. nov., isolated from the hadal seawater of the Mariana Trench.</title>
        <authorList>
            <person name="He X."/>
        </authorList>
    </citation>
    <scope>NUCLEOTIDE SEQUENCE [LARGE SCALE GENOMIC DNA]</scope>
    <source>
        <strain evidence="11 12">KCTC 22026</strain>
    </source>
</reference>
<comment type="caution">
    <text evidence="11">The sequence shown here is derived from an EMBL/GenBank/DDBJ whole genome shotgun (WGS) entry which is preliminary data.</text>
</comment>
<dbReference type="CDD" id="cd17346">
    <property type="entry name" value="MFS_DtpA_like"/>
    <property type="match status" value="1"/>
</dbReference>
<dbReference type="PROSITE" id="PS50850">
    <property type="entry name" value="MFS"/>
    <property type="match status" value="1"/>
</dbReference>
<dbReference type="PANTHER" id="PTHR23517:SF15">
    <property type="entry name" value="PROTON-DEPENDENT OLIGOPEPTIDE FAMILY TRANSPORT PROTEIN"/>
    <property type="match status" value="1"/>
</dbReference>
<feature type="transmembrane region" description="Helical" evidence="9">
    <location>
        <begin position="154"/>
        <end position="178"/>
    </location>
</feature>
<dbReference type="InterPro" id="IPR000109">
    <property type="entry name" value="POT_fam"/>
</dbReference>
<keyword evidence="5" id="KW-0571">Peptide transport</keyword>
<dbReference type="InterPro" id="IPR005279">
    <property type="entry name" value="Dipep/tripep_permease"/>
</dbReference>
<sequence length="529" mass="58678">MEFKFGGSAENQKTVLGHPAGLFVLFFTEMWERFSYYGMRALLVLFLVSTVLDGGWEWTRADALVLYGWYTGLVYITPIIGGFIADKFMGYRRAVVLGAFIMTLGHAAMALEGMTSIFFYAGLTLLIIGNGFFKPNISSMVGQLYKSQGKEKDAGYTIFYMGINAGAFLGILLCGYVGEKVGWHYGFGLAGIFMFLGMLQFYFTQSIFGKIGLSPKQTEDFDDVIEDSIEKIEDNVEDVIEEAENSKVVKDRLFVIGIFSLFVIFFWWAFEQAGGSMTIFAADYTDRALEGSAATTFKIVNTIITVVPMIVITWVLAMLFKQTFKKYALANILLAASFVIIWGIVIWMLNREFQADTTEVPASWFSVLNSLFIILFAPLFSKVWESKFNPSGPIKFAIGLLLVGLGFAALAYGSAGIPDGAKTASVSLMYLVVAYFLHTMGELCVSPVGLSYVSKLAPVKLVSMMFGIWFTANFFANLLGGFTGSYMDPIMEEHGLTTFFLIFTIIPIAAAVIMFLLNPMLKRKMHGID</sequence>
<keyword evidence="12" id="KW-1185">Reference proteome</keyword>
<feature type="transmembrane region" description="Helical" evidence="9">
    <location>
        <begin position="117"/>
        <end position="133"/>
    </location>
</feature>
<feature type="transmembrane region" description="Helical" evidence="9">
    <location>
        <begin position="34"/>
        <end position="52"/>
    </location>
</feature>
<evidence type="ECO:0000256" key="4">
    <source>
        <dbReference type="ARBA" id="ARBA00022692"/>
    </source>
</evidence>
<feature type="transmembrane region" description="Helical" evidence="9">
    <location>
        <begin position="184"/>
        <end position="203"/>
    </location>
</feature>
<keyword evidence="2 8" id="KW-0813">Transport</keyword>
<evidence type="ECO:0000313" key="12">
    <source>
        <dbReference type="Proteomes" id="UP000607435"/>
    </source>
</evidence>
<evidence type="ECO:0000259" key="10">
    <source>
        <dbReference type="PROSITE" id="PS50850"/>
    </source>
</evidence>
<evidence type="ECO:0000256" key="2">
    <source>
        <dbReference type="ARBA" id="ARBA00022448"/>
    </source>
</evidence>
<keyword evidence="5" id="KW-0653">Protein transport</keyword>
<feature type="transmembrane region" description="Helical" evidence="9">
    <location>
        <begin position="457"/>
        <end position="476"/>
    </location>
</feature>
<feature type="transmembrane region" description="Helical" evidence="9">
    <location>
        <begin position="94"/>
        <end position="111"/>
    </location>
</feature>
<organism evidence="11 12">
    <name type="scientific">Winogradskyella echinorum</name>
    <dbReference type="NCBI Taxonomy" id="538189"/>
    <lineage>
        <taxon>Bacteria</taxon>
        <taxon>Pseudomonadati</taxon>
        <taxon>Bacteroidota</taxon>
        <taxon>Flavobacteriia</taxon>
        <taxon>Flavobacteriales</taxon>
        <taxon>Flavobacteriaceae</taxon>
        <taxon>Winogradskyella</taxon>
    </lineage>
</organism>
<keyword evidence="7 9" id="KW-0472">Membrane</keyword>
<dbReference type="PANTHER" id="PTHR23517">
    <property type="entry name" value="RESISTANCE PROTEIN MDTM, PUTATIVE-RELATED-RELATED"/>
    <property type="match status" value="1"/>
</dbReference>
<feature type="transmembrane region" description="Helical" evidence="9">
    <location>
        <begin position="396"/>
        <end position="415"/>
    </location>
</feature>
<evidence type="ECO:0000256" key="6">
    <source>
        <dbReference type="ARBA" id="ARBA00022989"/>
    </source>
</evidence>
<feature type="transmembrane region" description="Helical" evidence="9">
    <location>
        <begin position="253"/>
        <end position="270"/>
    </location>
</feature>
<comment type="subcellular location">
    <subcellularLocation>
        <location evidence="1">Cell membrane</location>
        <topology evidence="1">Multi-pass membrane protein</topology>
    </subcellularLocation>
    <subcellularLocation>
        <location evidence="8">Membrane</location>
        <topology evidence="8">Multi-pass membrane protein</topology>
    </subcellularLocation>
</comment>
<gene>
    <name evidence="11" type="ORF">H6H04_02380</name>
</gene>
<dbReference type="PROSITE" id="PS01022">
    <property type="entry name" value="PTR2_1"/>
    <property type="match status" value="1"/>
</dbReference>
<evidence type="ECO:0000313" key="11">
    <source>
        <dbReference type="EMBL" id="MBC3845215.1"/>
    </source>
</evidence>
<evidence type="ECO:0000256" key="7">
    <source>
        <dbReference type="ARBA" id="ARBA00023136"/>
    </source>
</evidence>
<dbReference type="InterPro" id="IPR036259">
    <property type="entry name" value="MFS_trans_sf"/>
</dbReference>
<feature type="transmembrane region" description="Helical" evidence="9">
    <location>
        <begin position="299"/>
        <end position="320"/>
    </location>
</feature>
<feature type="transmembrane region" description="Helical" evidence="9">
    <location>
        <begin position="496"/>
        <end position="517"/>
    </location>
</feature>
<evidence type="ECO:0000256" key="8">
    <source>
        <dbReference type="RuleBase" id="RU003755"/>
    </source>
</evidence>
<keyword evidence="6 9" id="KW-1133">Transmembrane helix</keyword>
<feature type="transmembrane region" description="Helical" evidence="9">
    <location>
        <begin position="64"/>
        <end position="85"/>
    </location>
</feature>
<dbReference type="EMBL" id="JACOME010000001">
    <property type="protein sequence ID" value="MBC3845215.1"/>
    <property type="molecule type" value="Genomic_DNA"/>
</dbReference>
<protein>
    <submittedName>
        <fullName evidence="11">Peptide MFS transporter</fullName>
    </submittedName>
</protein>
<keyword evidence="3" id="KW-1003">Cell membrane</keyword>
<feature type="domain" description="Major facilitator superfamily (MFS) profile" evidence="10">
    <location>
        <begin position="24"/>
        <end position="522"/>
    </location>
</feature>
<feature type="transmembrane region" description="Helical" evidence="9">
    <location>
        <begin position="427"/>
        <end position="445"/>
    </location>
</feature>
<evidence type="ECO:0000256" key="3">
    <source>
        <dbReference type="ARBA" id="ARBA00022475"/>
    </source>
</evidence>
<comment type="similarity">
    <text evidence="8">Belongs to the major facilitator superfamily. Proton-dependent oligopeptide transporter (POT/PTR) (TC 2.A.17) family.</text>
</comment>
<accession>A0ABR6XXL0</accession>
<feature type="transmembrane region" description="Helical" evidence="9">
    <location>
        <begin position="362"/>
        <end position="384"/>
    </location>
</feature>
<dbReference type="Proteomes" id="UP000607435">
    <property type="component" value="Unassembled WGS sequence"/>
</dbReference>
<proteinExistence type="inferred from homology"/>
<dbReference type="InterPro" id="IPR020846">
    <property type="entry name" value="MFS_dom"/>
</dbReference>
<keyword evidence="4 8" id="KW-0812">Transmembrane</keyword>
<dbReference type="NCBIfam" id="TIGR00924">
    <property type="entry name" value="yjdL_sub1_fam"/>
    <property type="match status" value="1"/>
</dbReference>
<dbReference type="Pfam" id="PF00854">
    <property type="entry name" value="PTR2"/>
    <property type="match status" value="2"/>
</dbReference>
<dbReference type="RefSeq" id="WP_186844335.1">
    <property type="nucleotide sequence ID" value="NZ_JACOME010000001.1"/>
</dbReference>
<dbReference type="InterPro" id="IPR018456">
    <property type="entry name" value="PTR2_symporter_CS"/>
</dbReference>
<name>A0ABR6XXL0_9FLAO</name>
<evidence type="ECO:0000256" key="5">
    <source>
        <dbReference type="ARBA" id="ARBA00022856"/>
    </source>
</evidence>
<dbReference type="Gene3D" id="1.20.1250.20">
    <property type="entry name" value="MFS general substrate transporter like domains"/>
    <property type="match status" value="3"/>
</dbReference>
<dbReference type="InterPro" id="IPR050171">
    <property type="entry name" value="MFS_Transporters"/>
</dbReference>